<dbReference type="PANTHER" id="PTHR30572:SF9">
    <property type="entry name" value="ABC TRANSPORTER PERMEASE PROTEIN"/>
    <property type="match status" value="1"/>
</dbReference>
<keyword evidence="4 6" id="KW-1133">Transmembrane helix</keyword>
<evidence type="ECO:0000256" key="6">
    <source>
        <dbReference type="SAM" id="Phobius"/>
    </source>
</evidence>
<gene>
    <name evidence="8" type="ORF">GMD50_20195</name>
</gene>
<keyword evidence="3 6" id="KW-0812">Transmembrane</keyword>
<feature type="transmembrane region" description="Helical" evidence="6">
    <location>
        <begin position="155"/>
        <end position="181"/>
    </location>
</feature>
<dbReference type="GO" id="GO:0022857">
    <property type="term" value="F:transmembrane transporter activity"/>
    <property type="evidence" value="ECO:0007669"/>
    <property type="project" value="TreeGrafter"/>
</dbReference>
<dbReference type="EMBL" id="WNAJ01000056">
    <property type="protein sequence ID" value="MTR87279.1"/>
    <property type="molecule type" value="Genomic_DNA"/>
</dbReference>
<dbReference type="AlphaFoldDB" id="A0A6L6LE16"/>
<proteinExistence type="predicted"/>
<accession>A0A6L6LE16</accession>
<dbReference type="GO" id="GO:0005886">
    <property type="term" value="C:plasma membrane"/>
    <property type="evidence" value="ECO:0007669"/>
    <property type="project" value="UniProtKB-SubCell"/>
</dbReference>
<evidence type="ECO:0000256" key="1">
    <source>
        <dbReference type="ARBA" id="ARBA00004651"/>
    </source>
</evidence>
<feature type="transmembrane region" description="Helical" evidence="6">
    <location>
        <begin position="230"/>
        <end position="254"/>
    </location>
</feature>
<dbReference type="InterPro" id="IPR050250">
    <property type="entry name" value="Macrolide_Exporter_MacB"/>
</dbReference>
<evidence type="ECO:0000259" key="7">
    <source>
        <dbReference type="Pfam" id="PF02687"/>
    </source>
</evidence>
<dbReference type="Proteomes" id="UP000478483">
    <property type="component" value="Unassembled WGS sequence"/>
</dbReference>
<evidence type="ECO:0000313" key="8">
    <source>
        <dbReference type="EMBL" id="MTR87279.1"/>
    </source>
</evidence>
<evidence type="ECO:0000256" key="4">
    <source>
        <dbReference type="ARBA" id="ARBA00022989"/>
    </source>
</evidence>
<comment type="caution">
    <text evidence="8">The sequence shown here is derived from an EMBL/GenBank/DDBJ whole genome shotgun (WGS) entry which is preliminary data.</text>
</comment>
<evidence type="ECO:0000256" key="3">
    <source>
        <dbReference type="ARBA" id="ARBA00022692"/>
    </source>
</evidence>
<reference evidence="8 9" key="1">
    <citation type="journal article" date="2019" name="Nat. Med.">
        <title>A library of human gut bacterial isolates paired with longitudinal multiomics data enables mechanistic microbiome research.</title>
        <authorList>
            <person name="Poyet M."/>
            <person name="Groussin M."/>
            <person name="Gibbons S.M."/>
            <person name="Avila-Pacheco J."/>
            <person name="Jiang X."/>
            <person name="Kearney S.M."/>
            <person name="Perrotta A.R."/>
            <person name="Berdy B."/>
            <person name="Zhao S."/>
            <person name="Lieberman T.D."/>
            <person name="Swanson P.K."/>
            <person name="Smith M."/>
            <person name="Roesemann S."/>
            <person name="Alexander J.E."/>
            <person name="Rich S.A."/>
            <person name="Livny J."/>
            <person name="Vlamakis H."/>
            <person name="Clish C."/>
            <person name="Bullock K."/>
            <person name="Deik A."/>
            <person name="Scott J."/>
            <person name="Pierce K.A."/>
            <person name="Xavier R.J."/>
            <person name="Alm E.J."/>
        </authorList>
    </citation>
    <scope>NUCLEOTIDE SEQUENCE [LARGE SCALE GENOMIC DNA]</scope>
    <source>
        <strain evidence="8 9">BIOML-A1</strain>
    </source>
</reference>
<feature type="transmembrane region" description="Helical" evidence="6">
    <location>
        <begin position="111"/>
        <end position="134"/>
    </location>
</feature>
<dbReference type="InterPro" id="IPR003838">
    <property type="entry name" value="ABC3_permease_C"/>
</dbReference>
<evidence type="ECO:0000256" key="5">
    <source>
        <dbReference type="ARBA" id="ARBA00023136"/>
    </source>
</evidence>
<name>A0A6L6LE16_9FIRM</name>
<evidence type="ECO:0000313" key="9">
    <source>
        <dbReference type="Proteomes" id="UP000478483"/>
    </source>
</evidence>
<feature type="domain" description="ABC3 transporter permease C-terminal" evidence="7">
    <location>
        <begin position="114"/>
        <end position="254"/>
    </location>
</feature>
<protein>
    <submittedName>
        <fullName evidence="8">FtsX-like permease family protein</fullName>
    </submittedName>
</protein>
<dbReference type="Pfam" id="PF02687">
    <property type="entry name" value="FtsX"/>
    <property type="match status" value="1"/>
</dbReference>
<sequence length="266" mass="29762">EVAMSYSRQISHLRLPERYSSTSCCLNSSVYLRGFRRCFCSVIKSVPSCIYYRLYDLKKSVQLIVTYPVNEYETVRERIKSVDIEWEKYDFLDNTGMSDTMAENFNDLSKVSSLILVFVMVSSVLILLFVFLFWMKNRVHEMGVLLSIGKGKGTIVLQVLMEGLLIGAVAFVLATFSAPFVSKQVADYLVGYQLQEELERNQAEEGMVAKSVTETESSVVGVSVNIGTEVVFFTAISTMGMIVVSVLGSGIYIASQKPKDILSKMS</sequence>
<evidence type="ECO:0000256" key="2">
    <source>
        <dbReference type="ARBA" id="ARBA00022475"/>
    </source>
</evidence>
<comment type="subcellular location">
    <subcellularLocation>
        <location evidence="1">Cell membrane</location>
        <topology evidence="1">Multi-pass membrane protein</topology>
    </subcellularLocation>
</comment>
<keyword evidence="2" id="KW-1003">Cell membrane</keyword>
<organism evidence="8 9">
    <name type="scientific">Roseburia intestinalis</name>
    <dbReference type="NCBI Taxonomy" id="166486"/>
    <lineage>
        <taxon>Bacteria</taxon>
        <taxon>Bacillati</taxon>
        <taxon>Bacillota</taxon>
        <taxon>Clostridia</taxon>
        <taxon>Lachnospirales</taxon>
        <taxon>Lachnospiraceae</taxon>
        <taxon>Roseburia</taxon>
    </lineage>
</organism>
<dbReference type="PANTHER" id="PTHR30572">
    <property type="entry name" value="MEMBRANE COMPONENT OF TRANSPORTER-RELATED"/>
    <property type="match status" value="1"/>
</dbReference>
<feature type="non-terminal residue" evidence="8">
    <location>
        <position position="1"/>
    </location>
</feature>
<keyword evidence="5 6" id="KW-0472">Membrane</keyword>